<evidence type="ECO:0000256" key="7">
    <source>
        <dbReference type="SAM" id="Phobius"/>
    </source>
</evidence>
<dbReference type="PANTHER" id="PTHR30576:SF0">
    <property type="entry name" value="UNDECAPRENYL-PHOSPHATE N-ACETYLGALACTOSAMINYL 1-PHOSPHATE TRANSFERASE-RELATED"/>
    <property type="match status" value="1"/>
</dbReference>
<evidence type="ECO:0000259" key="8">
    <source>
        <dbReference type="Pfam" id="PF02397"/>
    </source>
</evidence>
<evidence type="ECO:0000256" key="4">
    <source>
        <dbReference type="ARBA" id="ARBA00022692"/>
    </source>
</evidence>
<protein>
    <submittedName>
        <fullName evidence="9">Exopolysaccharide biosynthesis polyprenyl glycosylphosphotransferase</fullName>
    </submittedName>
</protein>
<evidence type="ECO:0000256" key="5">
    <source>
        <dbReference type="ARBA" id="ARBA00022989"/>
    </source>
</evidence>
<proteinExistence type="inferred from homology"/>
<name>A0ABW1UF08_9LACO</name>
<feature type="domain" description="Bacterial sugar transferase" evidence="8">
    <location>
        <begin position="38"/>
        <end position="218"/>
    </location>
</feature>
<comment type="subcellular location">
    <subcellularLocation>
        <location evidence="1">Membrane</location>
        <topology evidence="1">Multi-pass membrane protein</topology>
    </subcellularLocation>
</comment>
<dbReference type="PANTHER" id="PTHR30576">
    <property type="entry name" value="COLANIC BIOSYNTHESIS UDP-GLUCOSE LIPID CARRIER TRANSFERASE"/>
    <property type="match status" value="1"/>
</dbReference>
<accession>A0ABW1UF08</accession>
<reference evidence="10" key="1">
    <citation type="journal article" date="2019" name="Int. J. Syst. Evol. Microbiol.">
        <title>The Global Catalogue of Microorganisms (GCM) 10K type strain sequencing project: providing services to taxonomists for standard genome sequencing and annotation.</title>
        <authorList>
            <consortium name="The Broad Institute Genomics Platform"/>
            <consortium name="The Broad Institute Genome Sequencing Center for Infectious Disease"/>
            <person name="Wu L."/>
            <person name="Ma J."/>
        </authorList>
    </citation>
    <scope>NUCLEOTIDE SEQUENCE [LARGE SCALE GENOMIC DNA]</scope>
    <source>
        <strain evidence="10">CCM 8934</strain>
    </source>
</reference>
<feature type="transmembrane region" description="Helical" evidence="7">
    <location>
        <begin position="43"/>
        <end position="64"/>
    </location>
</feature>
<sequence length="224" mass="25503">MKRIEISQSTNEISTSNKQYQFMFKIGTPVTGTKLIIKRSLDLLIGILGGLISVPIIMVFAILVKLTSKGSAFYKQERVGRMGRPFMVIKLRSMCQNAEAETGVIWAKKNDTRITKIGKFMRKTRIDELPQFWNVLRGEMSLVGPRPERPTLTERFSDTNEDFPKRLRIVPGITGYAQINGGYDSTPEQKCKLDNYYIENFSLWLDLRILLGTVKIIFTGDGAR</sequence>
<dbReference type="InterPro" id="IPR017475">
    <property type="entry name" value="EPS_sugar_tfrase"/>
</dbReference>
<keyword evidence="6 7" id="KW-0472">Membrane</keyword>
<evidence type="ECO:0000256" key="1">
    <source>
        <dbReference type="ARBA" id="ARBA00004141"/>
    </source>
</evidence>
<evidence type="ECO:0000256" key="3">
    <source>
        <dbReference type="ARBA" id="ARBA00022679"/>
    </source>
</evidence>
<comment type="caution">
    <text evidence="9">The sequence shown here is derived from an EMBL/GenBank/DDBJ whole genome shotgun (WGS) entry which is preliminary data.</text>
</comment>
<evidence type="ECO:0000313" key="9">
    <source>
        <dbReference type="EMBL" id="MFC6294685.1"/>
    </source>
</evidence>
<dbReference type="NCBIfam" id="TIGR03025">
    <property type="entry name" value="EPS_sugtrans"/>
    <property type="match status" value="1"/>
</dbReference>
<dbReference type="Proteomes" id="UP001596227">
    <property type="component" value="Unassembled WGS sequence"/>
</dbReference>
<evidence type="ECO:0000256" key="2">
    <source>
        <dbReference type="ARBA" id="ARBA00006464"/>
    </source>
</evidence>
<dbReference type="RefSeq" id="WP_137606432.1">
    <property type="nucleotide sequence ID" value="NZ_BJDH01000002.1"/>
</dbReference>
<organism evidence="9 10">
    <name type="scientific">Lactiplantibacillus daoliensis</name>
    <dbReference type="NCBI Taxonomy" id="2559916"/>
    <lineage>
        <taxon>Bacteria</taxon>
        <taxon>Bacillati</taxon>
        <taxon>Bacillota</taxon>
        <taxon>Bacilli</taxon>
        <taxon>Lactobacillales</taxon>
        <taxon>Lactobacillaceae</taxon>
        <taxon>Lactiplantibacillus</taxon>
    </lineage>
</organism>
<keyword evidence="10" id="KW-1185">Reference proteome</keyword>
<keyword evidence="5 7" id="KW-1133">Transmembrane helix</keyword>
<dbReference type="Pfam" id="PF02397">
    <property type="entry name" value="Bac_transf"/>
    <property type="match status" value="1"/>
</dbReference>
<keyword evidence="4 7" id="KW-0812">Transmembrane</keyword>
<dbReference type="InterPro" id="IPR003362">
    <property type="entry name" value="Bact_transf"/>
</dbReference>
<gene>
    <name evidence="9" type="ORF">ACFQH1_05675</name>
</gene>
<evidence type="ECO:0000313" key="10">
    <source>
        <dbReference type="Proteomes" id="UP001596227"/>
    </source>
</evidence>
<dbReference type="EMBL" id="JBHSSB010000015">
    <property type="protein sequence ID" value="MFC6294685.1"/>
    <property type="molecule type" value="Genomic_DNA"/>
</dbReference>
<comment type="similarity">
    <text evidence="2">Belongs to the bacterial sugar transferase family.</text>
</comment>
<evidence type="ECO:0000256" key="6">
    <source>
        <dbReference type="ARBA" id="ARBA00023136"/>
    </source>
</evidence>
<keyword evidence="3" id="KW-0808">Transferase</keyword>